<proteinExistence type="predicted"/>
<sequence length="356" mass="37125">MHSKKLLSLALSLFIAESVVASPCKPKTTTDATSVTSNTLSESTTTILPVSSTTETTLATIETSTAAETSETETETETTTTLLTSTTATSAVDTTTTEEGTTTVGETTTAVGDTTTTAAETTATTETGTTTGEATTTEAQTTTTAEAETTTEAATTTAAEPVCAQTLLLANPTPIFGSGNTVDDDSRSVVPPFSIEVYGVGSTDVYVGSNGFVTLSGGSSSFNNGPLPAQSLPSISIMPYWDDLIIRGGTCNTGIYYDVYETDRGNTFTVEWQLSSIGLGDAAGEHFSASFYEDFPGLVRFEYYQTARHGSSATVGLQNGQQYSQYSYNQDNSIPDQFFVEIDTSSGTALTLSGAL</sequence>
<evidence type="ECO:0000256" key="2">
    <source>
        <dbReference type="SAM" id="SignalP"/>
    </source>
</evidence>
<dbReference type="Proteomes" id="UP000321331">
    <property type="component" value="Unassembled WGS sequence"/>
</dbReference>
<name>A0A5C6TIA3_FUSOC</name>
<gene>
    <name evidence="3" type="ORF">FocTR4_00004651</name>
</gene>
<evidence type="ECO:0000313" key="4">
    <source>
        <dbReference type="Proteomes" id="UP000321331"/>
    </source>
</evidence>
<feature type="region of interest" description="Disordered" evidence="1">
    <location>
        <begin position="110"/>
        <end position="157"/>
    </location>
</feature>
<evidence type="ECO:0000313" key="3">
    <source>
        <dbReference type="EMBL" id="TXC09551.1"/>
    </source>
</evidence>
<protein>
    <recommendedName>
        <fullName evidence="5">PA14 domain-containing protein</fullName>
    </recommendedName>
</protein>
<comment type="caution">
    <text evidence="3">The sequence shown here is derived from an EMBL/GenBank/DDBJ whole genome shotgun (WGS) entry which is preliminary data.</text>
</comment>
<dbReference type="AlphaFoldDB" id="A0A5C6TIA3"/>
<accession>A0A5C6TIA3</accession>
<evidence type="ECO:0000256" key="1">
    <source>
        <dbReference type="SAM" id="MobiDB-lite"/>
    </source>
</evidence>
<feature type="signal peptide" evidence="2">
    <location>
        <begin position="1"/>
        <end position="21"/>
    </location>
</feature>
<organism evidence="3 4">
    <name type="scientific">Fusarium oxysporum f. sp. cubense</name>
    <dbReference type="NCBI Taxonomy" id="61366"/>
    <lineage>
        <taxon>Eukaryota</taxon>
        <taxon>Fungi</taxon>
        <taxon>Dikarya</taxon>
        <taxon>Ascomycota</taxon>
        <taxon>Pezizomycotina</taxon>
        <taxon>Sordariomycetes</taxon>
        <taxon>Hypocreomycetidae</taxon>
        <taxon>Hypocreales</taxon>
        <taxon>Nectriaceae</taxon>
        <taxon>Fusarium</taxon>
        <taxon>Fusarium oxysporum species complex</taxon>
    </lineage>
</organism>
<feature type="chain" id="PRO_5022739207" description="PA14 domain-containing protein" evidence="2">
    <location>
        <begin position="22"/>
        <end position="356"/>
    </location>
</feature>
<evidence type="ECO:0008006" key="5">
    <source>
        <dbReference type="Google" id="ProtNLM"/>
    </source>
</evidence>
<dbReference type="EMBL" id="VMNF01000004">
    <property type="protein sequence ID" value="TXC09551.1"/>
    <property type="molecule type" value="Genomic_DNA"/>
</dbReference>
<keyword evidence="2" id="KW-0732">Signal</keyword>
<reference evidence="3 4" key="1">
    <citation type="submission" date="2019-07" db="EMBL/GenBank/DDBJ databases">
        <title>The First High-Quality Draft Genome Sequence of the Causal Agent of the Current Panama Disease Epidemic.</title>
        <authorList>
            <person name="Warmington R.J."/>
            <person name="Kay W."/>
            <person name="Jeffries A."/>
            <person name="Bebber D."/>
            <person name="Moore K."/>
            <person name="Studholme D.J."/>
        </authorList>
    </citation>
    <scope>NUCLEOTIDE SEQUENCE [LARGE SCALE GENOMIC DNA]</scope>
    <source>
        <strain evidence="3 4">TR4</strain>
    </source>
</reference>